<protein>
    <submittedName>
        <fullName evidence="2">Uncharacterized protein</fullName>
    </submittedName>
</protein>
<evidence type="ECO:0000256" key="1">
    <source>
        <dbReference type="SAM" id="Phobius"/>
    </source>
</evidence>
<organism evidence="2 3">
    <name type="scientific">Streblomastix strix</name>
    <dbReference type="NCBI Taxonomy" id="222440"/>
    <lineage>
        <taxon>Eukaryota</taxon>
        <taxon>Metamonada</taxon>
        <taxon>Preaxostyla</taxon>
        <taxon>Oxymonadida</taxon>
        <taxon>Streblomastigidae</taxon>
        <taxon>Streblomastix</taxon>
    </lineage>
</organism>
<keyword evidence="1" id="KW-0472">Membrane</keyword>
<dbReference type="EMBL" id="SNRW01033150">
    <property type="protein sequence ID" value="KAA6356338.1"/>
    <property type="molecule type" value="Genomic_DNA"/>
</dbReference>
<accession>A0A5J4TDL7</accession>
<feature type="transmembrane region" description="Helical" evidence="1">
    <location>
        <begin position="53"/>
        <end position="75"/>
    </location>
</feature>
<comment type="caution">
    <text evidence="2">The sequence shown here is derived from an EMBL/GenBank/DDBJ whole genome shotgun (WGS) entry which is preliminary data.</text>
</comment>
<name>A0A5J4TDL7_9EUKA</name>
<gene>
    <name evidence="2" type="ORF">EZS28_048135</name>
</gene>
<keyword evidence="1" id="KW-1133">Transmembrane helix</keyword>
<evidence type="ECO:0000313" key="3">
    <source>
        <dbReference type="Proteomes" id="UP000324800"/>
    </source>
</evidence>
<dbReference type="AlphaFoldDB" id="A0A5J4TDL7"/>
<proteinExistence type="predicted"/>
<reference evidence="2 3" key="1">
    <citation type="submission" date="2019-03" db="EMBL/GenBank/DDBJ databases">
        <title>Single cell metagenomics reveals metabolic interactions within the superorganism composed of flagellate Streblomastix strix and complex community of Bacteroidetes bacteria on its surface.</title>
        <authorList>
            <person name="Treitli S.C."/>
            <person name="Kolisko M."/>
            <person name="Husnik F."/>
            <person name="Keeling P."/>
            <person name="Hampl V."/>
        </authorList>
    </citation>
    <scope>NUCLEOTIDE SEQUENCE [LARGE SCALE GENOMIC DNA]</scope>
    <source>
        <strain evidence="2">ST1C</strain>
    </source>
</reference>
<dbReference type="Proteomes" id="UP000324800">
    <property type="component" value="Unassembled WGS sequence"/>
</dbReference>
<evidence type="ECO:0000313" key="2">
    <source>
        <dbReference type="EMBL" id="KAA6356338.1"/>
    </source>
</evidence>
<keyword evidence="1" id="KW-0812">Transmembrane</keyword>
<sequence length="207" mass="23434">MVRNQKALTRNQERLMQREFIKEKKMQQTQDHLIKGEKKKKLFRMKKIRDGKVVVVVEVIVAAVVALVVAETVILNQFKMIVMGKVNATTAATTTSTTTTTFPSLIFFIRNTLSLLYLTTSTINATMHFPILGFTSIVPVANLAIPGSSANEHFLSNRELVADTHKLTSTVINCRSNRTITRVTRHQYRNQHRTFNTISASFNQKTP</sequence>